<evidence type="ECO:0000313" key="1">
    <source>
        <dbReference type="EMBL" id="PVV03930.1"/>
    </source>
</evidence>
<dbReference type="AlphaFoldDB" id="A0A2T9ZH95"/>
<organism evidence="1 2">
    <name type="scientific">Smittium megazygosporum</name>
    <dbReference type="NCBI Taxonomy" id="133381"/>
    <lineage>
        <taxon>Eukaryota</taxon>
        <taxon>Fungi</taxon>
        <taxon>Fungi incertae sedis</taxon>
        <taxon>Zoopagomycota</taxon>
        <taxon>Kickxellomycotina</taxon>
        <taxon>Harpellomycetes</taxon>
        <taxon>Harpellales</taxon>
        <taxon>Legeriomycetaceae</taxon>
        <taxon>Smittium</taxon>
    </lineage>
</organism>
<evidence type="ECO:0000313" key="2">
    <source>
        <dbReference type="Proteomes" id="UP000245609"/>
    </source>
</evidence>
<protein>
    <submittedName>
        <fullName evidence="1">Uncharacterized protein</fullName>
    </submittedName>
</protein>
<dbReference type="Proteomes" id="UP000245609">
    <property type="component" value="Unassembled WGS sequence"/>
</dbReference>
<gene>
    <name evidence="1" type="ORF">BB560_001587</name>
</gene>
<proteinExistence type="predicted"/>
<comment type="caution">
    <text evidence="1">The sequence shown here is derived from an EMBL/GenBank/DDBJ whole genome shotgun (WGS) entry which is preliminary data.</text>
</comment>
<sequence length="74" mass="8732">MPNLEKLPYIAEKVIGLALFFRVDLRFIAIMLHEKNELKMADIPNSKVCNQCLYLLENSNPAREKRNYKYKLCD</sequence>
<keyword evidence="2" id="KW-1185">Reference proteome</keyword>
<reference evidence="1 2" key="1">
    <citation type="journal article" date="2018" name="MBio">
        <title>Comparative Genomics Reveals the Core Gene Toolbox for the Fungus-Insect Symbiosis.</title>
        <authorList>
            <person name="Wang Y."/>
            <person name="Stata M."/>
            <person name="Wang W."/>
            <person name="Stajich J.E."/>
            <person name="White M.M."/>
            <person name="Moncalvo J.M."/>
        </authorList>
    </citation>
    <scope>NUCLEOTIDE SEQUENCE [LARGE SCALE GENOMIC DNA]</scope>
    <source>
        <strain evidence="1 2">SC-DP-2</strain>
    </source>
</reference>
<dbReference type="EMBL" id="MBFS01000180">
    <property type="protein sequence ID" value="PVV03930.1"/>
    <property type="molecule type" value="Genomic_DNA"/>
</dbReference>
<name>A0A2T9ZH95_9FUNG</name>
<accession>A0A2T9ZH95</accession>